<evidence type="ECO:0000256" key="6">
    <source>
        <dbReference type="SAM" id="Phobius"/>
    </source>
</evidence>
<feature type="compositionally biased region" description="Low complexity" evidence="5">
    <location>
        <begin position="580"/>
        <end position="594"/>
    </location>
</feature>
<feature type="transmembrane region" description="Helical" evidence="6">
    <location>
        <begin position="140"/>
        <end position="162"/>
    </location>
</feature>
<dbReference type="CDD" id="cd00637">
    <property type="entry name" value="7tm_classA_rhodopsin-like"/>
    <property type="match status" value="1"/>
</dbReference>
<evidence type="ECO:0000256" key="5">
    <source>
        <dbReference type="SAM" id="MobiDB-lite"/>
    </source>
</evidence>
<dbReference type="GO" id="GO:0004930">
    <property type="term" value="F:G protein-coupled receptor activity"/>
    <property type="evidence" value="ECO:0007669"/>
    <property type="project" value="TreeGrafter"/>
</dbReference>
<feature type="compositionally biased region" description="Polar residues" evidence="5">
    <location>
        <begin position="358"/>
        <end position="381"/>
    </location>
</feature>
<feature type="compositionally biased region" description="Low complexity" evidence="5">
    <location>
        <begin position="430"/>
        <end position="443"/>
    </location>
</feature>
<feature type="compositionally biased region" description="Polar residues" evidence="5">
    <location>
        <begin position="679"/>
        <end position="698"/>
    </location>
</feature>
<feature type="transmembrane region" description="Helical" evidence="6">
    <location>
        <begin position="115"/>
        <end position="133"/>
    </location>
</feature>
<feature type="region of interest" description="Disordered" evidence="5">
    <location>
        <begin position="429"/>
        <end position="459"/>
    </location>
</feature>
<dbReference type="AlphaFoldDB" id="A0A8K0UNT1"/>
<proteinExistence type="predicted"/>
<name>A0A8K0UNT1_9AGAR</name>
<dbReference type="PANTHER" id="PTHR23112:SF37">
    <property type="entry name" value="G PROTEIN-COUPLED RECEPTOR GPR1"/>
    <property type="match status" value="1"/>
</dbReference>
<reference evidence="7" key="1">
    <citation type="journal article" date="2021" name="New Phytol.">
        <title>Evolutionary innovations through gain and loss of genes in the ectomycorrhizal Boletales.</title>
        <authorList>
            <person name="Wu G."/>
            <person name="Miyauchi S."/>
            <person name="Morin E."/>
            <person name="Kuo A."/>
            <person name="Drula E."/>
            <person name="Varga T."/>
            <person name="Kohler A."/>
            <person name="Feng B."/>
            <person name="Cao Y."/>
            <person name="Lipzen A."/>
            <person name="Daum C."/>
            <person name="Hundley H."/>
            <person name="Pangilinan J."/>
            <person name="Johnson J."/>
            <person name="Barry K."/>
            <person name="LaButti K."/>
            <person name="Ng V."/>
            <person name="Ahrendt S."/>
            <person name="Min B."/>
            <person name="Choi I.G."/>
            <person name="Park H."/>
            <person name="Plett J.M."/>
            <person name="Magnuson J."/>
            <person name="Spatafora J.W."/>
            <person name="Nagy L.G."/>
            <person name="Henrissat B."/>
            <person name="Grigoriev I.V."/>
            <person name="Yang Z.L."/>
            <person name="Xu J."/>
            <person name="Martin F.M."/>
        </authorList>
    </citation>
    <scope>NUCLEOTIDE SEQUENCE</scope>
    <source>
        <strain evidence="7">KKN 215</strain>
    </source>
</reference>
<keyword evidence="8" id="KW-1185">Reference proteome</keyword>
<dbReference type="GO" id="GO:0005886">
    <property type="term" value="C:plasma membrane"/>
    <property type="evidence" value="ECO:0007669"/>
    <property type="project" value="TreeGrafter"/>
</dbReference>
<dbReference type="SUPFAM" id="SSF81321">
    <property type="entry name" value="Family A G protein-coupled receptor-like"/>
    <property type="match status" value="1"/>
</dbReference>
<gene>
    <name evidence="7" type="ORF">BXZ70DRAFT_936035</name>
</gene>
<feature type="transmembrane region" description="Helical" evidence="6">
    <location>
        <begin position="15"/>
        <end position="35"/>
    </location>
</feature>
<feature type="compositionally biased region" description="Low complexity" evidence="5">
    <location>
        <begin position="725"/>
        <end position="740"/>
    </location>
</feature>
<dbReference type="OrthoDB" id="100006at2759"/>
<dbReference type="PANTHER" id="PTHR23112">
    <property type="entry name" value="G PROTEIN-COUPLED RECEPTOR 157-RELATED"/>
    <property type="match status" value="1"/>
</dbReference>
<dbReference type="EMBL" id="JAEVFJ010000014">
    <property type="protein sequence ID" value="KAH8100817.1"/>
    <property type="molecule type" value="Genomic_DNA"/>
</dbReference>
<feature type="region of interest" description="Disordered" evidence="5">
    <location>
        <begin position="358"/>
        <end position="406"/>
    </location>
</feature>
<sequence length="749" mass="79594">MSGKMITQFQDGQHSALIAAILCASLTLIAVNFVWGRLAWVVATKGGKPSKVSRFMPEPIFFRTQLGAYVASLLLSNMISCVGYFFSITWLMEGGVTSGLMCTAQGAMTQVGDLATAYFTAAIAVHTFCTLALRNRPTYWAWIAVVAGWVITLASGLVPAFIQFNSGPVYGTDGATCGISLQYPLVQLLLHLIPVLVASLVASVFYALVFLNVRGTLSVKGGVKFTLDPEARWKARDGQMEYIKFVAAIAKSMLIFPIAYVSLMMPHIVLCLVETSGWAAPFSAKVFAMACAALLGVFNVVILYNTLRIMGPAFNSANGQEKTDVESFATPEKSPVDVAPSVSAVIAQRAFPPVRTQSRALAASSRQPSVASIGGDSTTNLLPPRAGHAHSNSSASSTTLSSLQRSITPVEELNELIIPNAPMNPMIRVDSASSDSDSDISIAGSLPAPRRPGVKKPHLRRPTVPAAIKVPAPPVYVVQNGMLSAVNLQTATKSAAPEKSGSESKKRDSFISMYTSRTPVQIEEGSRMTFGGNEGVYVNVSGPTSAHKIIRPYASTGNFAADRYDMTAFTSPRAAPVPPSARSSVVSPESSPEPFTSRPAFAELPLSPFAEGLMQRAVKSPEHSRSISYDNVSSPAFGNMSALAKDAVVRNAAKKNRRRSKSLDLTPRRAVPDMLRPGTPSSARGGQQMLPSVSTTPMGFTFPATPRTPGSSLRPRSPAPPLPALPSSRSSPQPSARRLPTQPGSASFV</sequence>
<dbReference type="Proteomes" id="UP000813824">
    <property type="component" value="Unassembled WGS sequence"/>
</dbReference>
<feature type="compositionally biased region" description="Low complexity" evidence="5">
    <location>
        <begin position="389"/>
        <end position="403"/>
    </location>
</feature>
<evidence type="ECO:0000256" key="4">
    <source>
        <dbReference type="ARBA" id="ARBA00023136"/>
    </source>
</evidence>
<accession>A0A8K0UNT1</accession>
<protein>
    <recommendedName>
        <fullName evidence="9">G-protein coupled receptors family 1 profile domain-containing protein</fullName>
    </recommendedName>
</protein>
<evidence type="ECO:0000256" key="3">
    <source>
        <dbReference type="ARBA" id="ARBA00022989"/>
    </source>
</evidence>
<evidence type="ECO:0008006" key="9">
    <source>
        <dbReference type="Google" id="ProtNLM"/>
    </source>
</evidence>
<feature type="region of interest" description="Disordered" evidence="5">
    <location>
        <begin position="572"/>
        <end position="599"/>
    </location>
</feature>
<feature type="transmembrane region" description="Helical" evidence="6">
    <location>
        <begin position="282"/>
        <end position="304"/>
    </location>
</feature>
<comment type="caution">
    <text evidence="7">The sequence shown here is derived from an EMBL/GenBank/DDBJ whole genome shotgun (WGS) entry which is preliminary data.</text>
</comment>
<keyword evidence="4 6" id="KW-0472">Membrane</keyword>
<evidence type="ECO:0000256" key="2">
    <source>
        <dbReference type="ARBA" id="ARBA00022692"/>
    </source>
</evidence>
<feature type="transmembrane region" description="Helical" evidence="6">
    <location>
        <begin position="242"/>
        <end position="262"/>
    </location>
</feature>
<evidence type="ECO:0000313" key="7">
    <source>
        <dbReference type="EMBL" id="KAH8100817.1"/>
    </source>
</evidence>
<dbReference type="Gene3D" id="1.20.1070.10">
    <property type="entry name" value="Rhodopsin 7-helix transmembrane proteins"/>
    <property type="match status" value="1"/>
</dbReference>
<dbReference type="GO" id="GO:0007189">
    <property type="term" value="P:adenylate cyclase-activating G protein-coupled receptor signaling pathway"/>
    <property type="evidence" value="ECO:0007669"/>
    <property type="project" value="TreeGrafter"/>
</dbReference>
<comment type="subcellular location">
    <subcellularLocation>
        <location evidence="1">Membrane</location>
        <topology evidence="1">Multi-pass membrane protein</topology>
    </subcellularLocation>
</comment>
<evidence type="ECO:0000256" key="1">
    <source>
        <dbReference type="ARBA" id="ARBA00004141"/>
    </source>
</evidence>
<feature type="region of interest" description="Disordered" evidence="5">
    <location>
        <begin position="652"/>
        <end position="749"/>
    </location>
</feature>
<keyword evidence="3 6" id="KW-1133">Transmembrane helix</keyword>
<keyword evidence="2 6" id="KW-0812">Transmembrane</keyword>
<feature type="transmembrane region" description="Helical" evidence="6">
    <location>
        <begin position="188"/>
        <end position="211"/>
    </location>
</feature>
<feature type="transmembrane region" description="Helical" evidence="6">
    <location>
        <begin position="66"/>
        <end position="91"/>
    </location>
</feature>
<organism evidence="7 8">
    <name type="scientific">Cristinia sonorae</name>
    <dbReference type="NCBI Taxonomy" id="1940300"/>
    <lineage>
        <taxon>Eukaryota</taxon>
        <taxon>Fungi</taxon>
        <taxon>Dikarya</taxon>
        <taxon>Basidiomycota</taxon>
        <taxon>Agaricomycotina</taxon>
        <taxon>Agaricomycetes</taxon>
        <taxon>Agaricomycetidae</taxon>
        <taxon>Agaricales</taxon>
        <taxon>Pleurotineae</taxon>
        <taxon>Stephanosporaceae</taxon>
        <taxon>Cristinia</taxon>
    </lineage>
</organism>
<evidence type="ECO:0000313" key="8">
    <source>
        <dbReference type="Proteomes" id="UP000813824"/>
    </source>
</evidence>